<dbReference type="RefSeq" id="YP_009325179.1">
    <property type="nucleotide sequence ID" value="NC_031944.1"/>
</dbReference>
<reference evidence="1 2" key="1">
    <citation type="journal article" date="2016" name="Virology">
        <title>The genomic content and context of auxiliary metabolic genes in marine cyanomyoviruses.</title>
        <authorList>
            <person name="Crummett L.T."/>
            <person name="Puxty R.J."/>
            <person name="Weihe C."/>
            <person name="Marston M.F."/>
            <person name="Martiny J.B."/>
        </authorList>
    </citation>
    <scope>NUCLEOTIDE SEQUENCE [LARGE SCALE GENOMIC DNA]</scope>
    <source>
        <strain evidence="1">0810PA09</strain>
    </source>
</reference>
<keyword evidence="2" id="KW-1185">Reference proteome</keyword>
<dbReference type="EMBL" id="KU686210">
    <property type="protein sequence ID" value="AOV61663.1"/>
    <property type="molecule type" value="Genomic_DNA"/>
</dbReference>
<evidence type="ECO:0000313" key="2">
    <source>
        <dbReference type="Proteomes" id="UP000204364"/>
    </source>
</evidence>
<dbReference type="OrthoDB" id="22076at10239"/>
<protein>
    <submittedName>
        <fullName evidence="1">Uncharacterized protein</fullName>
    </submittedName>
</protein>
<dbReference type="GeneID" id="30310143"/>
<organism evidence="1 2">
    <name type="scientific">Synechococcus phage S-WAM1</name>
    <dbReference type="NCBI Taxonomy" id="1815521"/>
    <lineage>
        <taxon>Viruses</taxon>
        <taxon>Duplodnaviria</taxon>
        <taxon>Heunggongvirae</taxon>
        <taxon>Uroviricota</taxon>
        <taxon>Caudoviricetes</taxon>
        <taxon>Pantevenvirales</taxon>
        <taxon>Kyanoviridae</taxon>
        <taxon>Sokavirus</taxon>
        <taxon>Sokavirus swam1</taxon>
    </lineage>
</organism>
<name>A0A1D8KSJ4_9CAUD</name>
<evidence type="ECO:0000313" key="1">
    <source>
        <dbReference type="EMBL" id="AOV61663.1"/>
    </source>
</evidence>
<dbReference type="KEGG" id="vg:30310143"/>
<accession>A0A1D8KSJ4</accession>
<dbReference type="Proteomes" id="UP000204364">
    <property type="component" value="Segment"/>
</dbReference>
<sequence>MKPIVLLERFPYRYVETGILDNGTPDYRIQKADAYTGKYRDMYLCDNGMQMDTAMDDFEYTKWLDPEGVPCYVKDDVSPLDTDQ</sequence>
<proteinExistence type="predicted"/>
<gene>
    <name evidence="1" type="ORF">P090810_190</name>
</gene>